<dbReference type="FunCoup" id="A0A1Z5JKT5">
    <property type="interactions" value="171"/>
</dbReference>
<dbReference type="InParanoid" id="A0A1Z5JKT5"/>
<evidence type="ECO:0000313" key="3">
    <source>
        <dbReference type="Proteomes" id="UP000198406"/>
    </source>
</evidence>
<reference evidence="2 3" key="1">
    <citation type="journal article" date="2015" name="Plant Cell">
        <title>Oil accumulation by the oleaginous diatom Fistulifera solaris as revealed by the genome and transcriptome.</title>
        <authorList>
            <person name="Tanaka T."/>
            <person name="Maeda Y."/>
            <person name="Veluchamy A."/>
            <person name="Tanaka M."/>
            <person name="Abida H."/>
            <person name="Marechal E."/>
            <person name="Bowler C."/>
            <person name="Muto M."/>
            <person name="Sunaga Y."/>
            <person name="Tanaka M."/>
            <person name="Yoshino T."/>
            <person name="Taniguchi T."/>
            <person name="Fukuda Y."/>
            <person name="Nemoto M."/>
            <person name="Matsumoto M."/>
            <person name="Wong P.S."/>
            <person name="Aburatani S."/>
            <person name="Fujibuchi W."/>
        </authorList>
    </citation>
    <scope>NUCLEOTIDE SEQUENCE [LARGE SCALE GENOMIC DNA]</scope>
    <source>
        <strain evidence="2 3">JPCC DA0580</strain>
    </source>
</reference>
<keyword evidence="3" id="KW-1185">Reference proteome</keyword>
<dbReference type="Pfam" id="PF09793">
    <property type="entry name" value="AD"/>
    <property type="match status" value="1"/>
</dbReference>
<sequence length="199" mass="21768">MATTNGAKNAATPSTARLEARYPVNTSWEFVLQSQETVEGIIYCTDDMSQTVVLQTALSHTVLASEIRLIHAAHIVRATQQKTEDATEGIPLSAPLPKIQKKVLEEREKKALKSAEESLRHINEKTTPKGQIVFDKLLKACSEAVWKGESILVLGQVQVDPPYGPEHCKILQKNASGKKSLDDGSLERIQKIVAAVSLS</sequence>
<dbReference type="InterPro" id="IPR047574">
    <property type="entry name" value="AD"/>
</dbReference>
<comment type="caution">
    <text evidence="2">The sequence shown here is derived from an EMBL/GenBank/DDBJ whole genome shotgun (WGS) entry which is preliminary data.</text>
</comment>
<protein>
    <recommendedName>
        <fullName evidence="1">AD domain-containing protein</fullName>
    </recommendedName>
</protein>
<dbReference type="InterPro" id="IPR019181">
    <property type="entry name" value="LSM12_ABD"/>
</dbReference>
<evidence type="ECO:0000259" key="1">
    <source>
        <dbReference type="PROSITE" id="PS52001"/>
    </source>
</evidence>
<dbReference type="EMBL" id="BDSP01000081">
    <property type="protein sequence ID" value="GAX14627.1"/>
    <property type="molecule type" value="Genomic_DNA"/>
</dbReference>
<evidence type="ECO:0000313" key="2">
    <source>
        <dbReference type="EMBL" id="GAX14627.1"/>
    </source>
</evidence>
<dbReference type="OrthoDB" id="1057137at2759"/>
<proteinExistence type="predicted"/>
<dbReference type="SMART" id="SM00995">
    <property type="entry name" value="AD"/>
    <property type="match status" value="1"/>
</dbReference>
<dbReference type="Proteomes" id="UP000198406">
    <property type="component" value="Unassembled WGS sequence"/>
</dbReference>
<dbReference type="PROSITE" id="PS52001">
    <property type="entry name" value="AD"/>
    <property type="match status" value="1"/>
</dbReference>
<dbReference type="PANTHER" id="PTHR13542">
    <property type="entry name" value="LSM12 HOMOLOG"/>
    <property type="match status" value="1"/>
</dbReference>
<name>A0A1Z5JKT5_FISSO</name>
<gene>
    <name evidence="2" type="ORF">FisN_6Lh411</name>
</gene>
<organism evidence="2 3">
    <name type="scientific">Fistulifera solaris</name>
    <name type="common">Oleaginous diatom</name>
    <dbReference type="NCBI Taxonomy" id="1519565"/>
    <lineage>
        <taxon>Eukaryota</taxon>
        <taxon>Sar</taxon>
        <taxon>Stramenopiles</taxon>
        <taxon>Ochrophyta</taxon>
        <taxon>Bacillariophyta</taxon>
        <taxon>Bacillariophyceae</taxon>
        <taxon>Bacillariophycidae</taxon>
        <taxon>Naviculales</taxon>
        <taxon>Naviculaceae</taxon>
        <taxon>Fistulifera</taxon>
    </lineage>
</organism>
<dbReference type="AlphaFoldDB" id="A0A1Z5JKT5"/>
<dbReference type="InterPro" id="IPR039683">
    <property type="entry name" value="Lsm12-like"/>
</dbReference>
<feature type="domain" description="AD" evidence="1">
    <location>
        <begin position="97"/>
        <end position="199"/>
    </location>
</feature>
<accession>A0A1Z5JKT5</accession>